<reference evidence="1 2" key="1">
    <citation type="submission" date="2018-05" db="EMBL/GenBank/DDBJ databases">
        <title>Mucilaginibacter hurinus sp. nov., isolated from briquette warehouse soil.</title>
        <authorList>
            <person name="Choi L."/>
        </authorList>
    </citation>
    <scope>NUCLEOTIDE SEQUENCE [LARGE SCALE GENOMIC DNA]</scope>
    <source>
        <strain evidence="1 2">ZR32</strain>
    </source>
</reference>
<keyword evidence="1" id="KW-0378">Hydrolase</keyword>
<evidence type="ECO:0000313" key="2">
    <source>
        <dbReference type="Proteomes" id="UP000253209"/>
    </source>
</evidence>
<organism evidence="1 2">
    <name type="scientific">Mucilaginibacter hurinus</name>
    <dbReference type="NCBI Taxonomy" id="2201324"/>
    <lineage>
        <taxon>Bacteria</taxon>
        <taxon>Pseudomonadati</taxon>
        <taxon>Bacteroidota</taxon>
        <taxon>Sphingobacteriia</taxon>
        <taxon>Sphingobacteriales</taxon>
        <taxon>Sphingobacteriaceae</taxon>
        <taxon>Mucilaginibacter</taxon>
    </lineage>
</organism>
<keyword evidence="1" id="KW-0540">Nuclease</keyword>
<protein>
    <submittedName>
        <fullName evidence="1">Restriction endonuclease</fullName>
    </submittedName>
</protein>
<dbReference type="Pfam" id="PF09564">
    <property type="entry name" value="RE_NgoBV"/>
    <property type="match status" value="1"/>
</dbReference>
<dbReference type="OrthoDB" id="2057768at2"/>
<comment type="caution">
    <text evidence="1">The sequence shown here is derived from an EMBL/GenBank/DDBJ whole genome shotgun (WGS) entry which is preliminary data.</text>
</comment>
<sequence>MQLSAQEIYEKLVVEHSIIGEKGIISFILNGHDIKIKSKDSVGNLLQEWLRDWLISKGVVFGTMIGTQDFPDFQLDVTDPRKGMLEVKSFDYDNSPNFDVAAFLAYRRSLLVHPYRLDSDYLIIGYSMVGHHIEIKDVWLKKVWEITGPSNDWPLKCQVKQGEIFNIRPTKWYLRTGKKDRGPKLPVFKSALEFVTAFDATQRQWTATAREAQTSTWLTKVISGYKAATGKDLI</sequence>
<dbReference type="InterPro" id="IPR019064">
    <property type="entry name" value="Restrct_endonuc_II_NlaIV"/>
</dbReference>
<dbReference type="RefSeq" id="WP_114004385.1">
    <property type="nucleotide sequence ID" value="NZ_QGDC01000003.1"/>
</dbReference>
<gene>
    <name evidence="1" type="ORF">DJ568_06125</name>
</gene>
<dbReference type="EMBL" id="QGDC01000003">
    <property type="protein sequence ID" value="RCH55469.1"/>
    <property type="molecule type" value="Genomic_DNA"/>
</dbReference>
<name>A0A367GPT3_9SPHI</name>
<dbReference type="GO" id="GO:0009036">
    <property type="term" value="F:type II site-specific deoxyribonuclease activity"/>
    <property type="evidence" value="ECO:0007669"/>
    <property type="project" value="InterPro"/>
</dbReference>
<accession>A0A367GPT3</accession>
<proteinExistence type="predicted"/>
<dbReference type="Proteomes" id="UP000253209">
    <property type="component" value="Unassembled WGS sequence"/>
</dbReference>
<evidence type="ECO:0000313" key="1">
    <source>
        <dbReference type="EMBL" id="RCH55469.1"/>
    </source>
</evidence>
<keyword evidence="1" id="KW-0255">Endonuclease</keyword>
<keyword evidence="2" id="KW-1185">Reference proteome</keyword>
<dbReference type="AlphaFoldDB" id="A0A367GPT3"/>